<keyword evidence="1" id="KW-0812">Transmembrane</keyword>
<proteinExistence type="predicted"/>
<sequence>MFGIFSFIAIAIPLIIVLVALFIMQRYLQVIALRKVFIFYLLLLLLSAAFVHILPKDNFISLEDIRISEPHSADFNAFYQAIHSDTLKDHEQFIIKKTWDFTSHDGEIEIIYPESSSPIFVERRESDNNAIEVVHYTSKFSFGSTDLTEKKNTFTITFHDNKLMITDPEKFDYEIAGFKKDFVVIQFNEGSLYSGDYFIPMNSRSFDAIVIRIPKGLKLTPNSKYQLVNQ</sequence>
<accession>A0A263BVL1</accession>
<comment type="caution">
    <text evidence="2">The sequence shown here is derived from an EMBL/GenBank/DDBJ whole genome shotgun (WGS) entry which is preliminary data.</text>
</comment>
<evidence type="ECO:0000313" key="3">
    <source>
        <dbReference type="Proteomes" id="UP000217083"/>
    </source>
</evidence>
<dbReference type="Proteomes" id="UP000217083">
    <property type="component" value="Unassembled WGS sequence"/>
</dbReference>
<name>A0A263BVL1_9BACI</name>
<keyword evidence="1" id="KW-1133">Transmembrane helix</keyword>
<keyword evidence="1" id="KW-0472">Membrane</keyword>
<evidence type="ECO:0000313" key="2">
    <source>
        <dbReference type="EMBL" id="OZM57791.1"/>
    </source>
</evidence>
<dbReference type="RefSeq" id="WP_094922908.1">
    <property type="nucleotide sequence ID" value="NZ_NPIA01000002.1"/>
</dbReference>
<reference evidence="2 3" key="2">
    <citation type="submission" date="2017-09" db="EMBL/GenBank/DDBJ databases">
        <title>Bacillus patelloidae sp. nov., isolated from the intestinal tract of a marine limpet.</title>
        <authorList>
            <person name="Liu R."/>
            <person name="Dong C."/>
            <person name="Shao Z."/>
        </authorList>
    </citation>
    <scope>NUCLEOTIDE SEQUENCE [LARGE SCALE GENOMIC DNA]</scope>
    <source>
        <strain evidence="2 3">SA5d-4</strain>
    </source>
</reference>
<evidence type="ECO:0000256" key="1">
    <source>
        <dbReference type="SAM" id="Phobius"/>
    </source>
</evidence>
<feature type="transmembrane region" description="Helical" evidence="1">
    <location>
        <begin position="36"/>
        <end position="54"/>
    </location>
</feature>
<reference evidence="3" key="1">
    <citation type="submission" date="2017-08" db="EMBL/GenBank/DDBJ databases">
        <authorList>
            <person name="Huang Z."/>
        </authorList>
    </citation>
    <scope>NUCLEOTIDE SEQUENCE [LARGE SCALE GENOMIC DNA]</scope>
    <source>
        <strain evidence="3">SA5d-4</strain>
    </source>
</reference>
<feature type="transmembrane region" description="Helical" evidence="1">
    <location>
        <begin position="6"/>
        <end position="24"/>
    </location>
</feature>
<protein>
    <submittedName>
        <fullName evidence="2">Uncharacterized protein</fullName>
    </submittedName>
</protein>
<keyword evidence="3" id="KW-1185">Reference proteome</keyword>
<dbReference type="EMBL" id="NPIA01000002">
    <property type="protein sequence ID" value="OZM57791.1"/>
    <property type="molecule type" value="Genomic_DNA"/>
</dbReference>
<gene>
    <name evidence="2" type="ORF">CIB95_05340</name>
</gene>
<dbReference type="AlphaFoldDB" id="A0A263BVL1"/>
<organism evidence="2 3">
    <name type="scientific">Lottiidibacillus patelloidae</name>
    <dbReference type="NCBI Taxonomy" id="2670334"/>
    <lineage>
        <taxon>Bacteria</taxon>
        <taxon>Bacillati</taxon>
        <taxon>Bacillota</taxon>
        <taxon>Bacilli</taxon>
        <taxon>Bacillales</taxon>
        <taxon>Bacillaceae</taxon>
        <taxon>Lottiidibacillus</taxon>
    </lineage>
</organism>